<reference evidence="3 4" key="1">
    <citation type="submission" date="2023-10" db="EMBL/GenBank/DDBJ databases">
        <title>Complete Genome Sequence of Limnobacter thiooxidans CS-K2T, Isolated from freshwater lake sediments in Bavaria, Germany.</title>
        <authorList>
            <person name="Naruki M."/>
            <person name="Watanabe A."/>
            <person name="Warashina T."/>
            <person name="Morita T."/>
            <person name="Arakawa K."/>
        </authorList>
    </citation>
    <scope>NUCLEOTIDE SEQUENCE [LARGE SCALE GENOMIC DNA]</scope>
    <source>
        <strain evidence="3 4">CS-K2</strain>
    </source>
</reference>
<feature type="signal peptide" evidence="1">
    <location>
        <begin position="1"/>
        <end position="27"/>
    </location>
</feature>
<dbReference type="SUPFAM" id="SSF101874">
    <property type="entry name" value="YceI-like"/>
    <property type="match status" value="1"/>
</dbReference>
<keyword evidence="4" id="KW-1185">Reference proteome</keyword>
<feature type="domain" description="Lipid/polyisoprenoid-binding YceI-like" evidence="2">
    <location>
        <begin position="27"/>
        <end position="187"/>
    </location>
</feature>
<dbReference type="Proteomes" id="UP001329151">
    <property type="component" value="Chromosome"/>
</dbReference>
<dbReference type="EMBL" id="AP028947">
    <property type="protein sequence ID" value="BET27658.1"/>
    <property type="molecule type" value="Genomic_DNA"/>
</dbReference>
<dbReference type="PANTHER" id="PTHR34406:SF1">
    <property type="entry name" value="PROTEIN YCEI"/>
    <property type="match status" value="1"/>
</dbReference>
<protein>
    <submittedName>
        <fullName evidence="3">YceI family protein</fullName>
    </submittedName>
</protein>
<accession>A0AA86MC89</accession>
<feature type="chain" id="PRO_5041715659" evidence="1">
    <location>
        <begin position="28"/>
        <end position="189"/>
    </location>
</feature>
<name>A0AA86MC89_9BURK</name>
<dbReference type="KEGG" id="lto:RGQ30_31590"/>
<evidence type="ECO:0000313" key="3">
    <source>
        <dbReference type="EMBL" id="BET27658.1"/>
    </source>
</evidence>
<keyword evidence="1" id="KW-0732">Signal</keyword>
<sequence length="189" mass="20159">MIHRSVFSRSAAVAGLVFAGLAAPALAAPIDTSQSEVKATFKQFNVPVTGNFKKFAGDVQFNPAKPAETKATLSVDTSSYDLGDPEYNKEVAGKDWFDSKNHPKATFTITGVTGTGNNLQATGDLTIRGIKKPLKFPVKIQTAGGKHTLTGKTQVKRLDYKVGADGEWGDTSLVADEVVIDFKLVMPAK</sequence>
<dbReference type="Gene3D" id="2.40.128.110">
    <property type="entry name" value="Lipid/polyisoprenoid-binding, YceI-like"/>
    <property type="match status" value="1"/>
</dbReference>
<gene>
    <name evidence="3" type="ORF">RGQ30_31590</name>
</gene>
<dbReference type="PANTHER" id="PTHR34406">
    <property type="entry name" value="PROTEIN YCEI"/>
    <property type="match status" value="1"/>
</dbReference>
<dbReference type="Pfam" id="PF04264">
    <property type="entry name" value="YceI"/>
    <property type="match status" value="1"/>
</dbReference>
<organism evidence="3 4">
    <name type="scientific">Limnobacter thiooxidans</name>
    <dbReference type="NCBI Taxonomy" id="131080"/>
    <lineage>
        <taxon>Bacteria</taxon>
        <taxon>Pseudomonadati</taxon>
        <taxon>Pseudomonadota</taxon>
        <taxon>Betaproteobacteria</taxon>
        <taxon>Burkholderiales</taxon>
        <taxon>Burkholderiaceae</taxon>
        <taxon>Limnobacter</taxon>
    </lineage>
</organism>
<evidence type="ECO:0000313" key="4">
    <source>
        <dbReference type="Proteomes" id="UP001329151"/>
    </source>
</evidence>
<dbReference type="AlphaFoldDB" id="A0AA86MC89"/>
<proteinExistence type="predicted"/>
<dbReference type="InterPro" id="IPR007372">
    <property type="entry name" value="Lipid/polyisoprenoid-bd_YceI"/>
</dbReference>
<evidence type="ECO:0000256" key="1">
    <source>
        <dbReference type="SAM" id="SignalP"/>
    </source>
</evidence>
<dbReference type="RefSeq" id="WP_130557282.1">
    <property type="nucleotide sequence ID" value="NZ_AP028947.1"/>
</dbReference>
<evidence type="ECO:0000259" key="2">
    <source>
        <dbReference type="SMART" id="SM00867"/>
    </source>
</evidence>
<dbReference type="SMART" id="SM00867">
    <property type="entry name" value="YceI"/>
    <property type="match status" value="1"/>
</dbReference>
<dbReference type="InterPro" id="IPR036761">
    <property type="entry name" value="TTHA0802/YceI-like_sf"/>
</dbReference>